<evidence type="ECO:0000256" key="3">
    <source>
        <dbReference type="ARBA" id="ARBA00022692"/>
    </source>
</evidence>
<dbReference type="Pfam" id="PF01027">
    <property type="entry name" value="Bax1-I"/>
    <property type="match status" value="1"/>
</dbReference>
<feature type="transmembrane region" description="Helical" evidence="6">
    <location>
        <begin position="127"/>
        <end position="146"/>
    </location>
</feature>
<comment type="subcellular location">
    <subcellularLocation>
        <location evidence="1">Membrane</location>
        <topology evidence="1">Multi-pass membrane protein</topology>
    </subcellularLocation>
</comment>
<reference evidence="8" key="1">
    <citation type="journal article" date="2017" name="Biotechnol. Biofuels">
        <title>Evaluation of environmental bacterial communities as a factor affecting the growth of duckweed Lemna minor.</title>
        <authorList>
            <person name="Ishizawa H."/>
            <person name="Kuroda M."/>
            <person name="Morikawa M."/>
            <person name="Ike M."/>
        </authorList>
    </citation>
    <scope>NUCLEOTIDE SEQUENCE [LARGE SCALE GENOMIC DNA]</scope>
    <source>
        <strain evidence="8">M6</strain>
    </source>
</reference>
<feature type="transmembrane region" description="Helical" evidence="6">
    <location>
        <begin position="182"/>
        <end position="199"/>
    </location>
</feature>
<gene>
    <name evidence="7" type="ORF">EM6_1617</name>
</gene>
<keyword evidence="5 6" id="KW-0472">Membrane</keyword>
<dbReference type="PANTHER" id="PTHR23291:SF50">
    <property type="entry name" value="PROTEIN LIFEGUARD 4"/>
    <property type="match status" value="1"/>
</dbReference>
<keyword evidence="3 6" id="KW-0812">Transmembrane</keyword>
<evidence type="ECO:0000313" key="7">
    <source>
        <dbReference type="EMBL" id="BBF81023.1"/>
    </source>
</evidence>
<dbReference type="CDD" id="cd10432">
    <property type="entry name" value="BI-1-like_bacterial"/>
    <property type="match status" value="1"/>
</dbReference>
<evidence type="ECO:0000256" key="5">
    <source>
        <dbReference type="ARBA" id="ARBA00023136"/>
    </source>
</evidence>
<dbReference type="GO" id="GO:0005886">
    <property type="term" value="C:plasma membrane"/>
    <property type="evidence" value="ECO:0007669"/>
    <property type="project" value="TreeGrafter"/>
</dbReference>
<keyword evidence="4 6" id="KW-1133">Transmembrane helix</keyword>
<dbReference type="InterPro" id="IPR006214">
    <property type="entry name" value="Bax_inhibitor_1-related"/>
</dbReference>
<feature type="transmembrane region" description="Helical" evidence="6">
    <location>
        <begin position="227"/>
        <end position="246"/>
    </location>
</feature>
<dbReference type="EMBL" id="AP018827">
    <property type="protein sequence ID" value="BBF81023.1"/>
    <property type="molecule type" value="Genomic_DNA"/>
</dbReference>
<dbReference type="OrthoDB" id="9793828at2"/>
<dbReference type="RefSeq" id="WP_126421795.1">
    <property type="nucleotide sequence ID" value="NZ_AP018827.1"/>
</dbReference>
<evidence type="ECO:0000256" key="2">
    <source>
        <dbReference type="ARBA" id="ARBA00010350"/>
    </source>
</evidence>
<dbReference type="Proteomes" id="UP000278756">
    <property type="component" value="Chromosome 1"/>
</dbReference>
<feature type="transmembrane region" description="Helical" evidence="6">
    <location>
        <begin position="158"/>
        <end position="176"/>
    </location>
</feature>
<dbReference type="AlphaFoldDB" id="A0A3G9G791"/>
<organism evidence="7 8">
    <name type="scientific">Asticcacaulis excentricus</name>
    <dbReference type="NCBI Taxonomy" id="78587"/>
    <lineage>
        <taxon>Bacteria</taxon>
        <taxon>Pseudomonadati</taxon>
        <taxon>Pseudomonadota</taxon>
        <taxon>Alphaproteobacteria</taxon>
        <taxon>Caulobacterales</taxon>
        <taxon>Caulobacteraceae</taxon>
        <taxon>Asticcacaulis</taxon>
    </lineage>
</organism>
<dbReference type="PANTHER" id="PTHR23291">
    <property type="entry name" value="BAX INHIBITOR-RELATED"/>
    <property type="match status" value="1"/>
</dbReference>
<sequence>MNDFRSHNPANATVQDMSVDAGLRSFMLGVYNKMALGLLLTGALAWAAANVPEITNLMFRVTADGRLAGYTIMGYVISFAPVVILLGSGFVMRQPTVASTSILYWLVVALIGLSTGANFLVYTGGSLASTFFVTAAAFGALSLYGYTTKRDMSGWGKFLFMAVIGLIIASLVNLFLQSSMLYFIVSGLGVLIFSALIAFETQNLKHTYYELGGNEAGMAMATNYGALSLYISFVNLFQFLLAFMGVRRD</sequence>
<evidence type="ECO:0000256" key="6">
    <source>
        <dbReference type="RuleBase" id="RU004379"/>
    </source>
</evidence>
<proteinExistence type="inferred from homology"/>
<comment type="similarity">
    <text evidence="2 6">Belongs to the BI1 family.</text>
</comment>
<feature type="transmembrane region" description="Helical" evidence="6">
    <location>
        <begin position="102"/>
        <end position="121"/>
    </location>
</feature>
<evidence type="ECO:0000313" key="8">
    <source>
        <dbReference type="Proteomes" id="UP000278756"/>
    </source>
</evidence>
<feature type="transmembrane region" description="Helical" evidence="6">
    <location>
        <begin position="69"/>
        <end position="90"/>
    </location>
</feature>
<feature type="transmembrane region" description="Helical" evidence="6">
    <location>
        <begin position="30"/>
        <end position="49"/>
    </location>
</feature>
<reference evidence="8" key="2">
    <citation type="journal article" date="2017" name="Plant Physiol. Biochem.">
        <title>Differential oxidative and antioxidative response of duckweed Lemna minor toward plant growth promoting/inhibiting bacteria.</title>
        <authorList>
            <person name="Ishizawa H."/>
            <person name="Kuroda M."/>
            <person name="Morikawa M."/>
            <person name="Ike M."/>
        </authorList>
    </citation>
    <scope>NUCLEOTIDE SEQUENCE [LARGE SCALE GENOMIC DNA]</scope>
    <source>
        <strain evidence="8">M6</strain>
    </source>
</reference>
<evidence type="ECO:0000256" key="1">
    <source>
        <dbReference type="ARBA" id="ARBA00004141"/>
    </source>
</evidence>
<name>A0A3G9G791_9CAUL</name>
<protein>
    <submittedName>
        <fullName evidence="7">Membrane protein</fullName>
    </submittedName>
</protein>
<accession>A0A3G9G791</accession>
<evidence type="ECO:0000256" key="4">
    <source>
        <dbReference type="ARBA" id="ARBA00022989"/>
    </source>
</evidence>